<organism evidence="4 5">
    <name type="scientific">Psychromonas ingrahamii (strain DSM 17664 / CCUG 51855 / 37)</name>
    <dbReference type="NCBI Taxonomy" id="357804"/>
    <lineage>
        <taxon>Bacteria</taxon>
        <taxon>Pseudomonadati</taxon>
        <taxon>Pseudomonadota</taxon>
        <taxon>Gammaproteobacteria</taxon>
        <taxon>Alteromonadales</taxon>
        <taxon>Psychromonadaceae</taxon>
        <taxon>Psychromonas</taxon>
    </lineage>
</organism>
<dbReference type="InterPro" id="IPR000667">
    <property type="entry name" value="Peptidase_S13"/>
</dbReference>
<dbReference type="PRINTS" id="PR00922">
    <property type="entry name" value="DADACBPTASE3"/>
</dbReference>
<dbReference type="EC" id="3.4.16.4" evidence="4"/>
<dbReference type="GO" id="GO:0009002">
    <property type="term" value="F:serine-type D-Ala-D-Ala carboxypeptidase activity"/>
    <property type="evidence" value="ECO:0007669"/>
    <property type="project" value="UniProtKB-EC"/>
</dbReference>
<dbReference type="OrthoDB" id="9802627at2"/>
<accession>A1SZR5</accession>
<evidence type="ECO:0000256" key="3">
    <source>
        <dbReference type="SAM" id="SignalP"/>
    </source>
</evidence>
<keyword evidence="3" id="KW-0732">Signal</keyword>
<dbReference type="PANTHER" id="PTHR30023">
    <property type="entry name" value="D-ALANYL-D-ALANINE CARBOXYPEPTIDASE"/>
    <property type="match status" value="1"/>
</dbReference>
<dbReference type="Proteomes" id="UP000000639">
    <property type="component" value="Chromosome"/>
</dbReference>
<dbReference type="HOGENOM" id="CLU_017692_1_1_6"/>
<evidence type="ECO:0000256" key="2">
    <source>
        <dbReference type="ARBA" id="ARBA00022801"/>
    </source>
</evidence>
<evidence type="ECO:0000313" key="4">
    <source>
        <dbReference type="EMBL" id="ABM04980.1"/>
    </source>
</evidence>
<feature type="signal peptide" evidence="3">
    <location>
        <begin position="1"/>
        <end position="19"/>
    </location>
</feature>
<dbReference type="AlphaFoldDB" id="A1SZR5"/>
<dbReference type="KEGG" id="pin:Ping_3293"/>
<comment type="similarity">
    <text evidence="1">Belongs to the peptidase S13 family.</text>
</comment>
<dbReference type="SUPFAM" id="SSF56601">
    <property type="entry name" value="beta-lactamase/transpeptidase-like"/>
    <property type="match status" value="1"/>
</dbReference>
<dbReference type="STRING" id="357804.Ping_3293"/>
<evidence type="ECO:0000256" key="1">
    <source>
        <dbReference type="ARBA" id="ARBA00006096"/>
    </source>
</evidence>
<dbReference type="Gene3D" id="3.40.710.10">
    <property type="entry name" value="DD-peptidase/beta-lactamase superfamily"/>
    <property type="match status" value="2"/>
</dbReference>
<keyword evidence="4" id="KW-0645">Protease</keyword>
<keyword evidence="5" id="KW-1185">Reference proteome</keyword>
<dbReference type="InterPro" id="IPR012338">
    <property type="entry name" value="Beta-lactam/transpept-like"/>
</dbReference>
<gene>
    <name evidence="4" type="ordered locus">Ping_3293</name>
</gene>
<evidence type="ECO:0000313" key="5">
    <source>
        <dbReference type="Proteomes" id="UP000000639"/>
    </source>
</evidence>
<dbReference type="eggNOG" id="COG2027">
    <property type="taxonomic scope" value="Bacteria"/>
</dbReference>
<dbReference type="GO" id="GO:0006508">
    <property type="term" value="P:proteolysis"/>
    <property type="evidence" value="ECO:0007669"/>
    <property type="project" value="InterPro"/>
</dbReference>
<dbReference type="RefSeq" id="WP_011771532.1">
    <property type="nucleotide sequence ID" value="NC_008709.1"/>
</dbReference>
<name>A1SZR5_PSYIN</name>
<feature type="chain" id="PRO_5002637873" evidence="3">
    <location>
        <begin position="20"/>
        <end position="480"/>
    </location>
</feature>
<dbReference type="GO" id="GO:0000270">
    <property type="term" value="P:peptidoglycan metabolic process"/>
    <property type="evidence" value="ECO:0007669"/>
    <property type="project" value="TreeGrafter"/>
</dbReference>
<dbReference type="Gene3D" id="3.50.80.20">
    <property type="entry name" value="D-Ala-D-Ala carboxypeptidase C, peptidase S13"/>
    <property type="match status" value="1"/>
</dbReference>
<keyword evidence="2 4" id="KW-0378">Hydrolase</keyword>
<reference evidence="4 5" key="1">
    <citation type="submission" date="2007-01" db="EMBL/GenBank/DDBJ databases">
        <title>Complete sequence of Psychromonas ingrahamii 37.</title>
        <authorList>
            <consortium name="US DOE Joint Genome Institute"/>
            <person name="Copeland A."/>
            <person name="Lucas S."/>
            <person name="Lapidus A."/>
            <person name="Barry K."/>
            <person name="Detter J.C."/>
            <person name="Glavina del Rio T."/>
            <person name="Hammon N."/>
            <person name="Israni S."/>
            <person name="Dalin E."/>
            <person name="Tice H."/>
            <person name="Pitluck S."/>
            <person name="Thompson L.S."/>
            <person name="Brettin T."/>
            <person name="Bruce D."/>
            <person name="Han C."/>
            <person name="Tapia R."/>
            <person name="Schmutz J."/>
            <person name="Larimer F."/>
            <person name="Land M."/>
            <person name="Hauser L."/>
            <person name="Kyrpides N."/>
            <person name="Ivanova N."/>
            <person name="Staley J."/>
            <person name="Richardson P."/>
        </authorList>
    </citation>
    <scope>NUCLEOTIDE SEQUENCE [LARGE SCALE GENOMIC DNA]</scope>
    <source>
        <strain evidence="4 5">37</strain>
    </source>
</reference>
<dbReference type="PANTHER" id="PTHR30023:SF0">
    <property type="entry name" value="PENICILLIN-SENSITIVE CARBOXYPEPTIDASE A"/>
    <property type="match status" value="1"/>
</dbReference>
<keyword evidence="4" id="KW-0121">Carboxypeptidase</keyword>
<protein>
    <submittedName>
        <fullName evidence="4">D-alanyl-D-alanine carboxypeptidase/D-alanyl-D-alanine-endopeptidase</fullName>
        <ecNumber evidence="4">3.4.16.4</ecNumber>
    </submittedName>
</protein>
<dbReference type="Pfam" id="PF02113">
    <property type="entry name" value="Peptidase_S13"/>
    <property type="match status" value="1"/>
</dbReference>
<proteinExistence type="inferred from homology"/>
<dbReference type="MEROPS" id="S13.001"/>
<sequence length="480" mass="53098">MFKRILCFALFLLPVNLLADQWSALHALLPKGTQLSYLVLDPANNQLLAESNAEILRTPASLQKLLTATAAKLYLGENFRYQTTLEGNKSHIKNNHYQGDIRLRFVGDPTLSRADIKEMLTSFKALGVKQIRGDLLINAAHFSGYQWSDGQAWNDLGVCYTSPSNAIIVNRNCVLGNLSVVSADAKKARLFIPSYEPVEISSNVDVVTSAQRDEQFCALKMTRNSDNRYHLWGCMVPRNRPFGLAFSVNDPFAYASQIIESELKNVGIKLTGKVKIEQIKTAKKVSQVLVKYQSPELGKLLEIMLKDSDNLIADSLFKTLGAAYFQQDGNFLNGAKALKLILQENGVDLENAYLADGSGLSRHNLMSAKLFMTVLKYVYQNDAKLNLLDSFSIAGVDGTLHYHKGVAGPLLKGNIVAKTGSMKGVANLLGIVKTARGERLFALIINGYNWPETDLTKATKSPVVIFEHAFFETIIKSSRK</sequence>
<dbReference type="NCBIfam" id="TIGR00666">
    <property type="entry name" value="PBP4"/>
    <property type="match status" value="1"/>
</dbReference>
<dbReference type="EMBL" id="CP000510">
    <property type="protein sequence ID" value="ABM04980.1"/>
    <property type="molecule type" value="Genomic_DNA"/>
</dbReference>